<evidence type="ECO:0000256" key="5">
    <source>
        <dbReference type="ARBA" id="ARBA00023040"/>
    </source>
</evidence>
<feature type="domain" description="G-protein coupled receptors family 1 profile" evidence="12">
    <location>
        <begin position="27"/>
        <end position="273"/>
    </location>
</feature>
<keyword evidence="9 10" id="KW-0807">Transducer</keyword>
<keyword evidence="8" id="KW-0325">Glycoprotein</keyword>
<dbReference type="PRINTS" id="PR00237">
    <property type="entry name" value="GPCRRHODOPSN"/>
</dbReference>
<dbReference type="EMBL" id="CAJFCV020000002">
    <property type="protein sequence ID" value="CAG9100377.1"/>
    <property type="molecule type" value="Genomic_DNA"/>
</dbReference>
<name>A0A1I7SDY8_BURXY</name>
<evidence type="ECO:0000256" key="6">
    <source>
        <dbReference type="ARBA" id="ARBA00023136"/>
    </source>
</evidence>
<proteinExistence type="inferred from homology"/>
<dbReference type="Pfam" id="PF10320">
    <property type="entry name" value="7TM_GPCR_Srsx"/>
    <property type="match status" value="1"/>
</dbReference>
<dbReference type="CDD" id="cd00637">
    <property type="entry name" value="7tm_classA_rhodopsin-like"/>
    <property type="match status" value="1"/>
</dbReference>
<dbReference type="SUPFAM" id="SSF81321">
    <property type="entry name" value="Family A G protein-coupled receptor-like"/>
    <property type="match status" value="1"/>
</dbReference>
<feature type="transmembrane region" description="Helical" evidence="11">
    <location>
        <begin position="87"/>
        <end position="108"/>
    </location>
</feature>
<dbReference type="SMART" id="SM01381">
    <property type="entry name" value="7TM_GPCR_Srsx"/>
    <property type="match status" value="1"/>
</dbReference>
<evidence type="ECO:0000256" key="11">
    <source>
        <dbReference type="SAM" id="Phobius"/>
    </source>
</evidence>
<evidence type="ECO:0000256" key="3">
    <source>
        <dbReference type="ARBA" id="ARBA00022692"/>
    </source>
</evidence>
<dbReference type="EMBL" id="CAJFDI010000002">
    <property type="protein sequence ID" value="CAD5217016.1"/>
    <property type="molecule type" value="Genomic_DNA"/>
</dbReference>
<dbReference type="InterPro" id="IPR017452">
    <property type="entry name" value="GPCR_Rhodpsn_7TM"/>
</dbReference>
<dbReference type="PANTHER" id="PTHR24246:SF27">
    <property type="entry name" value="ADENOSINE RECEPTOR, ISOFORM A"/>
    <property type="match status" value="1"/>
</dbReference>
<dbReference type="PROSITE" id="PS00237">
    <property type="entry name" value="G_PROTEIN_RECEP_F1_1"/>
    <property type="match status" value="1"/>
</dbReference>
<keyword evidence="5 10" id="KW-0297">G-protein coupled receptor</keyword>
<keyword evidence="7 10" id="KW-0675">Receptor</keyword>
<dbReference type="AlphaFoldDB" id="A0A1I7SDY8"/>
<feature type="transmembrane region" description="Helical" evidence="11">
    <location>
        <begin position="129"/>
        <end position="151"/>
    </location>
</feature>
<comment type="similarity">
    <text evidence="10">Belongs to the G-protein coupled receptor 1 family.</text>
</comment>
<sequence length="310" mass="34561">MEIEYDLESGLGISIFKLVIGLLAISGNLLIVSIFIKFPAFRKVQSNVLISLLAASSMVVGYGIVIRAIHTIFFYDPQHCNRAVCLYIGQPQVIGLIFDQLLLLALALDRYSAVRWPCSYLQINIKFRVTVILIFCTLLSIFFFILAVQGLTDEPCKQCTIGATTTHLYHAIWLGIGALNAVLVIGLYIKAVKLLNAQLSSKCAKHFHTIRVHQHAFISISLVVLCYVLFWCIPVFCSILAYLGDASETIRGYMSITFGLGEGLNSSLTVVIYLVKHREVRQCVKKMLNIPDKVQPTFDTGNRKSQVSTH</sequence>
<evidence type="ECO:0000256" key="2">
    <source>
        <dbReference type="ARBA" id="ARBA00022475"/>
    </source>
</evidence>
<feature type="transmembrane region" description="Helical" evidence="11">
    <location>
        <begin position="48"/>
        <end position="75"/>
    </location>
</feature>
<feature type="transmembrane region" description="Helical" evidence="11">
    <location>
        <begin position="253"/>
        <end position="275"/>
    </location>
</feature>
<dbReference type="Proteomes" id="UP000582659">
    <property type="component" value="Unassembled WGS sequence"/>
</dbReference>
<organism evidence="14 16">
    <name type="scientific">Bursaphelenchus xylophilus</name>
    <name type="common">Pinewood nematode worm</name>
    <name type="synonym">Aphelenchoides xylophilus</name>
    <dbReference type="NCBI Taxonomy" id="6326"/>
    <lineage>
        <taxon>Eukaryota</taxon>
        <taxon>Metazoa</taxon>
        <taxon>Ecdysozoa</taxon>
        <taxon>Nematoda</taxon>
        <taxon>Chromadorea</taxon>
        <taxon>Rhabditida</taxon>
        <taxon>Tylenchina</taxon>
        <taxon>Tylenchomorpha</taxon>
        <taxon>Aphelenchoidea</taxon>
        <taxon>Aphelenchoididae</taxon>
        <taxon>Bursaphelenchus</taxon>
    </lineage>
</organism>
<comment type="subcellular location">
    <subcellularLocation>
        <location evidence="1">Cell membrane</location>
        <topology evidence="1">Multi-pass membrane protein</topology>
    </subcellularLocation>
</comment>
<dbReference type="InterPro" id="IPR019424">
    <property type="entry name" value="7TM_GPCR_Srsx"/>
</dbReference>
<keyword evidence="3 10" id="KW-0812">Transmembrane</keyword>
<dbReference type="GO" id="GO:0005886">
    <property type="term" value="C:plasma membrane"/>
    <property type="evidence" value="ECO:0007669"/>
    <property type="project" value="UniProtKB-SubCell"/>
</dbReference>
<keyword evidence="6 11" id="KW-0472">Membrane</keyword>
<evidence type="ECO:0000256" key="10">
    <source>
        <dbReference type="RuleBase" id="RU000688"/>
    </source>
</evidence>
<keyword evidence="15" id="KW-1185">Reference proteome</keyword>
<gene>
    <name evidence="13" type="ORF">BXYJ_LOCUS4824</name>
</gene>
<evidence type="ECO:0000256" key="9">
    <source>
        <dbReference type="ARBA" id="ARBA00023224"/>
    </source>
</evidence>
<feature type="transmembrane region" description="Helical" evidence="11">
    <location>
        <begin position="216"/>
        <end position="241"/>
    </location>
</feature>
<dbReference type="PANTHER" id="PTHR24246">
    <property type="entry name" value="OLFACTORY RECEPTOR AND ADENOSINE RECEPTOR"/>
    <property type="match status" value="1"/>
</dbReference>
<evidence type="ECO:0000313" key="16">
    <source>
        <dbReference type="WBParaSite" id="BXY_1124600.1"/>
    </source>
</evidence>
<evidence type="ECO:0000256" key="4">
    <source>
        <dbReference type="ARBA" id="ARBA00022989"/>
    </source>
</evidence>
<dbReference type="Proteomes" id="UP000659654">
    <property type="component" value="Unassembled WGS sequence"/>
</dbReference>
<dbReference type="SMR" id="A0A1I7SDY8"/>
<feature type="transmembrane region" description="Helical" evidence="11">
    <location>
        <begin position="15"/>
        <end position="36"/>
    </location>
</feature>
<evidence type="ECO:0000256" key="8">
    <source>
        <dbReference type="ARBA" id="ARBA00023180"/>
    </source>
</evidence>
<dbReference type="PROSITE" id="PS50262">
    <property type="entry name" value="G_PROTEIN_RECEP_F1_2"/>
    <property type="match status" value="1"/>
</dbReference>
<keyword evidence="2" id="KW-1003">Cell membrane</keyword>
<evidence type="ECO:0000313" key="13">
    <source>
        <dbReference type="EMBL" id="CAD5217016.1"/>
    </source>
</evidence>
<dbReference type="WBParaSite" id="BXY_1124600.1">
    <property type="protein sequence ID" value="BXY_1124600.1"/>
    <property type="gene ID" value="BXY_1124600"/>
</dbReference>
<accession>A0A1I7SDY8</accession>
<dbReference type="OrthoDB" id="5795716at2759"/>
<dbReference type="GO" id="GO:0004930">
    <property type="term" value="F:G protein-coupled receptor activity"/>
    <property type="evidence" value="ECO:0007669"/>
    <property type="project" value="UniProtKB-KW"/>
</dbReference>
<evidence type="ECO:0000256" key="7">
    <source>
        <dbReference type="ARBA" id="ARBA00023170"/>
    </source>
</evidence>
<dbReference type="InterPro" id="IPR000276">
    <property type="entry name" value="GPCR_Rhodpsn"/>
</dbReference>
<evidence type="ECO:0000313" key="15">
    <source>
        <dbReference type="Proteomes" id="UP000659654"/>
    </source>
</evidence>
<feature type="transmembrane region" description="Helical" evidence="11">
    <location>
        <begin position="171"/>
        <end position="195"/>
    </location>
</feature>
<evidence type="ECO:0000259" key="12">
    <source>
        <dbReference type="PROSITE" id="PS50262"/>
    </source>
</evidence>
<keyword evidence="4 11" id="KW-1133">Transmembrane helix</keyword>
<evidence type="ECO:0000256" key="1">
    <source>
        <dbReference type="ARBA" id="ARBA00004651"/>
    </source>
</evidence>
<dbReference type="Proteomes" id="UP000095284">
    <property type="component" value="Unplaced"/>
</dbReference>
<reference evidence="13" key="2">
    <citation type="submission" date="2020-09" db="EMBL/GenBank/DDBJ databases">
        <authorList>
            <person name="Kikuchi T."/>
        </authorList>
    </citation>
    <scope>NUCLEOTIDE SEQUENCE</scope>
    <source>
        <strain evidence="13">Ka4C1</strain>
    </source>
</reference>
<reference evidence="16" key="1">
    <citation type="submission" date="2016-11" db="UniProtKB">
        <authorList>
            <consortium name="WormBaseParasite"/>
        </authorList>
    </citation>
    <scope>IDENTIFICATION</scope>
</reference>
<protein>
    <submittedName>
        <fullName evidence="13">(pine wood nematode) hypothetical protein</fullName>
    </submittedName>
    <submittedName>
        <fullName evidence="16">G_PROTEIN_RECEP_F1_2 domain-containing protein</fullName>
    </submittedName>
</protein>
<evidence type="ECO:0000313" key="14">
    <source>
        <dbReference type="Proteomes" id="UP000095284"/>
    </source>
</evidence>
<dbReference type="Gene3D" id="1.20.1070.10">
    <property type="entry name" value="Rhodopsin 7-helix transmembrane proteins"/>
    <property type="match status" value="1"/>
</dbReference>